<dbReference type="Proteomes" id="UP000199679">
    <property type="component" value="Chromosome I"/>
</dbReference>
<dbReference type="CDD" id="cd08916">
    <property type="entry name" value="TrHb3_P"/>
    <property type="match status" value="1"/>
</dbReference>
<dbReference type="Pfam" id="PF01152">
    <property type="entry name" value="Bac_globin"/>
    <property type="match status" value="1"/>
</dbReference>
<dbReference type="OrthoDB" id="25954at2"/>
<evidence type="ECO:0000256" key="4">
    <source>
        <dbReference type="ARBA" id="ARBA00023004"/>
    </source>
</evidence>
<dbReference type="GO" id="GO:0020037">
    <property type="term" value="F:heme binding"/>
    <property type="evidence" value="ECO:0007669"/>
    <property type="project" value="InterPro"/>
</dbReference>
<reference evidence="6 7" key="1">
    <citation type="submission" date="2016-10" db="EMBL/GenBank/DDBJ databases">
        <authorList>
            <person name="de Groot N.N."/>
        </authorList>
    </citation>
    <scope>NUCLEOTIDE SEQUENCE [LARGE SCALE GENOMIC DNA]</scope>
    <source>
        <strain evidence="6 7">MP1X4</strain>
    </source>
</reference>
<dbReference type="STRING" id="652787.SAMN05216490_1044"/>
<keyword evidence="1" id="KW-0813">Transport</keyword>
<accession>A0A1H1RRG3</accession>
<dbReference type="InterPro" id="IPR001486">
    <property type="entry name" value="Hemoglobin_trunc"/>
</dbReference>
<keyword evidence="4 5" id="KW-0408">Iron</keyword>
<evidence type="ECO:0000256" key="1">
    <source>
        <dbReference type="ARBA" id="ARBA00022448"/>
    </source>
</evidence>
<dbReference type="AlphaFoldDB" id="A0A1H1RRG3"/>
<evidence type="ECO:0000256" key="3">
    <source>
        <dbReference type="ARBA" id="ARBA00022723"/>
    </source>
</evidence>
<keyword evidence="3 5" id="KW-0479">Metal-binding</keyword>
<evidence type="ECO:0000256" key="5">
    <source>
        <dbReference type="PIRSR" id="PIRSR601486-1"/>
    </source>
</evidence>
<evidence type="ECO:0000256" key="2">
    <source>
        <dbReference type="ARBA" id="ARBA00022617"/>
    </source>
</evidence>
<sequence>MNNELLTLDDVKLLVDTFYTKVQDDALLAPIFNERIGNHWHHHLEKMYTFWQTTLLGEHTYYGSPFPPHAKLPVDGSHFKQWINLFNQTVDELFTGDKAEEAKWRAGKMAEMFELKINHFRDNSRAIQ</sequence>
<protein>
    <submittedName>
        <fullName evidence="6">Hemoglobin</fullName>
    </submittedName>
</protein>
<dbReference type="RefSeq" id="WP_091369993.1">
    <property type="nucleotide sequence ID" value="NZ_LT629740.1"/>
</dbReference>
<feature type="binding site" description="distal binding residue" evidence="5">
    <location>
        <position position="42"/>
    </location>
    <ligand>
        <name>heme</name>
        <dbReference type="ChEBI" id="CHEBI:30413"/>
    </ligand>
    <ligandPart>
        <name>Fe</name>
        <dbReference type="ChEBI" id="CHEBI:18248"/>
    </ligandPart>
</feature>
<evidence type="ECO:0000313" key="7">
    <source>
        <dbReference type="Proteomes" id="UP000199679"/>
    </source>
</evidence>
<proteinExistence type="predicted"/>
<dbReference type="GO" id="GO:0019825">
    <property type="term" value="F:oxygen binding"/>
    <property type="evidence" value="ECO:0007669"/>
    <property type="project" value="InterPro"/>
</dbReference>
<dbReference type="InterPro" id="IPR009050">
    <property type="entry name" value="Globin-like_sf"/>
</dbReference>
<organism evidence="6 7">
    <name type="scientific">Mucilaginibacter mallensis</name>
    <dbReference type="NCBI Taxonomy" id="652787"/>
    <lineage>
        <taxon>Bacteria</taxon>
        <taxon>Pseudomonadati</taxon>
        <taxon>Bacteroidota</taxon>
        <taxon>Sphingobacteriia</taxon>
        <taxon>Sphingobacteriales</taxon>
        <taxon>Sphingobacteriaceae</taxon>
        <taxon>Mucilaginibacter</taxon>
    </lineage>
</organism>
<keyword evidence="7" id="KW-1185">Reference proteome</keyword>
<dbReference type="InterPro" id="IPR012292">
    <property type="entry name" value="Globin/Proto"/>
</dbReference>
<dbReference type="EMBL" id="LT629740">
    <property type="protein sequence ID" value="SDS37609.1"/>
    <property type="molecule type" value="Genomic_DNA"/>
</dbReference>
<dbReference type="SUPFAM" id="SSF46458">
    <property type="entry name" value="Globin-like"/>
    <property type="match status" value="1"/>
</dbReference>
<name>A0A1H1RRG3_MUCMA</name>
<keyword evidence="2 5" id="KW-0349">Heme</keyword>
<gene>
    <name evidence="6" type="ORF">SAMN05216490_1044</name>
</gene>
<dbReference type="Gene3D" id="1.10.490.10">
    <property type="entry name" value="Globins"/>
    <property type="match status" value="1"/>
</dbReference>
<evidence type="ECO:0000313" key="6">
    <source>
        <dbReference type="EMBL" id="SDS37609.1"/>
    </source>
</evidence>
<dbReference type="GO" id="GO:0046872">
    <property type="term" value="F:metal ion binding"/>
    <property type="evidence" value="ECO:0007669"/>
    <property type="project" value="UniProtKB-KW"/>
</dbReference>